<dbReference type="GO" id="GO:0004523">
    <property type="term" value="F:RNA-DNA hybrid ribonuclease activity"/>
    <property type="evidence" value="ECO:0007669"/>
    <property type="project" value="InterPro"/>
</dbReference>
<proteinExistence type="predicted"/>
<dbReference type="InterPro" id="IPR036397">
    <property type="entry name" value="RNaseH_sf"/>
</dbReference>
<accession>A0AAV8SI75</accession>
<dbReference type="InterPro" id="IPR052929">
    <property type="entry name" value="RNase_H-like_EbsB-rel"/>
</dbReference>
<dbReference type="Proteomes" id="UP001159364">
    <property type="component" value="Linkage Group LG10"/>
</dbReference>
<sequence length="145" mass="16373">MTISYRRNISSCTYCYWGYFELIAVEEETLQHVFLDYPLTKQVNVEAAIESNSNFMAAAAVVRDSNSSFIAVKSWKFPSRLSAKSAEATTIREVLSWVKLQNWDIVIIESDAKIVVQAINDGSYEDSSSFDLLVCDCQAILLFMS</sequence>
<name>A0AAV8SI75_9ROSI</name>
<evidence type="ECO:0000313" key="3">
    <source>
        <dbReference type="Proteomes" id="UP001159364"/>
    </source>
</evidence>
<comment type="caution">
    <text evidence="2">The sequence shown here is derived from an EMBL/GenBank/DDBJ whole genome shotgun (WGS) entry which is preliminary data.</text>
</comment>
<dbReference type="InterPro" id="IPR044730">
    <property type="entry name" value="RNase_H-like_dom_plant"/>
</dbReference>
<dbReference type="EMBL" id="JAIWQS010000010">
    <property type="protein sequence ID" value="KAJ8751957.1"/>
    <property type="molecule type" value="Genomic_DNA"/>
</dbReference>
<dbReference type="PANTHER" id="PTHR47074:SF11">
    <property type="entry name" value="REVERSE TRANSCRIPTASE-LIKE PROTEIN"/>
    <property type="match status" value="1"/>
</dbReference>
<dbReference type="InterPro" id="IPR012337">
    <property type="entry name" value="RNaseH-like_sf"/>
</dbReference>
<keyword evidence="3" id="KW-1185">Reference proteome</keyword>
<gene>
    <name evidence="2" type="ORF">K2173_000703</name>
</gene>
<evidence type="ECO:0000313" key="2">
    <source>
        <dbReference type="EMBL" id="KAJ8751957.1"/>
    </source>
</evidence>
<protein>
    <recommendedName>
        <fullName evidence="1">RNase H type-1 domain-containing protein</fullName>
    </recommendedName>
</protein>
<dbReference type="PANTHER" id="PTHR47074">
    <property type="entry name" value="BNAC02G40300D PROTEIN"/>
    <property type="match status" value="1"/>
</dbReference>
<dbReference type="GO" id="GO:0003676">
    <property type="term" value="F:nucleic acid binding"/>
    <property type="evidence" value="ECO:0007669"/>
    <property type="project" value="InterPro"/>
</dbReference>
<dbReference type="Gene3D" id="3.30.420.10">
    <property type="entry name" value="Ribonuclease H-like superfamily/Ribonuclease H"/>
    <property type="match status" value="1"/>
</dbReference>
<dbReference type="SUPFAM" id="SSF53098">
    <property type="entry name" value="Ribonuclease H-like"/>
    <property type="match status" value="1"/>
</dbReference>
<organism evidence="2 3">
    <name type="scientific">Erythroxylum novogranatense</name>
    <dbReference type="NCBI Taxonomy" id="1862640"/>
    <lineage>
        <taxon>Eukaryota</taxon>
        <taxon>Viridiplantae</taxon>
        <taxon>Streptophyta</taxon>
        <taxon>Embryophyta</taxon>
        <taxon>Tracheophyta</taxon>
        <taxon>Spermatophyta</taxon>
        <taxon>Magnoliopsida</taxon>
        <taxon>eudicotyledons</taxon>
        <taxon>Gunneridae</taxon>
        <taxon>Pentapetalae</taxon>
        <taxon>rosids</taxon>
        <taxon>fabids</taxon>
        <taxon>Malpighiales</taxon>
        <taxon>Erythroxylaceae</taxon>
        <taxon>Erythroxylum</taxon>
    </lineage>
</organism>
<dbReference type="CDD" id="cd06222">
    <property type="entry name" value="RNase_H_like"/>
    <property type="match status" value="1"/>
</dbReference>
<feature type="domain" description="RNase H type-1" evidence="1">
    <location>
        <begin position="44"/>
        <end position="140"/>
    </location>
</feature>
<dbReference type="InterPro" id="IPR002156">
    <property type="entry name" value="RNaseH_domain"/>
</dbReference>
<evidence type="ECO:0000259" key="1">
    <source>
        <dbReference type="Pfam" id="PF13456"/>
    </source>
</evidence>
<dbReference type="Pfam" id="PF13456">
    <property type="entry name" value="RVT_3"/>
    <property type="match status" value="1"/>
</dbReference>
<reference evidence="2 3" key="1">
    <citation type="submission" date="2021-09" db="EMBL/GenBank/DDBJ databases">
        <title>Genomic insights and catalytic innovation underlie evolution of tropane alkaloids biosynthesis.</title>
        <authorList>
            <person name="Wang Y.-J."/>
            <person name="Tian T."/>
            <person name="Huang J.-P."/>
            <person name="Huang S.-X."/>
        </authorList>
    </citation>
    <scope>NUCLEOTIDE SEQUENCE [LARGE SCALE GENOMIC DNA]</scope>
    <source>
        <strain evidence="2">KIB-2018</strain>
        <tissue evidence="2">Leaf</tissue>
    </source>
</reference>
<dbReference type="AlphaFoldDB" id="A0AAV8SI75"/>